<dbReference type="SUPFAM" id="SSF52777">
    <property type="entry name" value="CoA-dependent acyltransferases"/>
    <property type="match status" value="4"/>
</dbReference>
<dbReference type="InterPro" id="IPR041464">
    <property type="entry name" value="TubC_N"/>
</dbReference>
<dbReference type="InterPro" id="IPR023213">
    <property type="entry name" value="CAT-like_dom_sf"/>
</dbReference>
<keyword evidence="3" id="KW-1185">Reference proteome</keyword>
<evidence type="ECO:0000313" key="3">
    <source>
        <dbReference type="Proteomes" id="UP001231915"/>
    </source>
</evidence>
<dbReference type="InterPro" id="IPR045851">
    <property type="entry name" value="AMP-bd_C_sf"/>
</dbReference>
<feature type="domain" description="Carrier" evidence="1">
    <location>
        <begin position="1049"/>
        <end position="1124"/>
    </location>
</feature>
<dbReference type="PANTHER" id="PTHR45527:SF1">
    <property type="entry name" value="FATTY ACID SYNTHASE"/>
    <property type="match status" value="1"/>
</dbReference>
<dbReference type="PROSITE" id="PS50075">
    <property type="entry name" value="CARRIER"/>
    <property type="match status" value="1"/>
</dbReference>
<dbReference type="InterPro" id="IPR010071">
    <property type="entry name" value="AA_adenyl_dom"/>
</dbReference>
<dbReference type="RefSeq" id="WP_284136499.1">
    <property type="nucleotide sequence ID" value="NZ_JASJUT010000002.1"/>
</dbReference>
<dbReference type="EMBL" id="JASJUT010000002">
    <property type="protein sequence ID" value="MDK2594341.1"/>
    <property type="molecule type" value="Genomic_DNA"/>
</dbReference>
<dbReference type="Proteomes" id="UP001231915">
    <property type="component" value="Unassembled WGS sequence"/>
</dbReference>
<dbReference type="InterPro" id="IPR000873">
    <property type="entry name" value="AMP-dep_synth/lig_dom"/>
</dbReference>
<dbReference type="Pfam" id="PF00550">
    <property type="entry name" value="PP-binding"/>
    <property type="match status" value="1"/>
</dbReference>
<evidence type="ECO:0000259" key="1">
    <source>
        <dbReference type="PROSITE" id="PS50075"/>
    </source>
</evidence>
<dbReference type="NCBIfam" id="TIGR01733">
    <property type="entry name" value="AA-adenyl-dom"/>
    <property type="match status" value="1"/>
</dbReference>
<dbReference type="Gene3D" id="3.30.559.10">
    <property type="entry name" value="Chloramphenicol acetyltransferase-like domain"/>
    <property type="match status" value="2"/>
</dbReference>
<dbReference type="InterPro" id="IPR025110">
    <property type="entry name" value="AMP-bd_C"/>
</dbReference>
<comment type="caution">
    <text evidence="2">The sequence shown here is derived from an EMBL/GenBank/DDBJ whole genome shotgun (WGS) entry which is preliminary data.</text>
</comment>
<dbReference type="Pfam" id="PF00501">
    <property type="entry name" value="AMP-binding"/>
    <property type="match status" value="1"/>
</dbReference>
<name>A0ABT7EH18_9GAMM</name>
<proteinExistence type="predicted"/>
<dbReference type="SUPFAM" id="SSF47336">
    <property type="entry name" value="ACP-like"/>
    <property type="match status" value="1"/>
</dbReference>
<dbReference type="Gene3D" id="1.10.1200.10">
    <property type="entry name" value="ACP-like"/>
    <property type="match status" value="1"/>
</dbReference>
<dbReference type="Pfam" id="PF18563">
    <property type="entry name" value="TubC_N"/>
    <property type="match status" value="1"/>
</dbReference>
<protein>
    <submittedName>
        <fullName evidence="2">Amino acid adenylation domain-containing protein</fullName>
    </submittedName>
</protein>
<dbReference type="InterPro" id="IPR042099">
    <property type="entry name" value="ANL_N_sf"/>
</dbReference>
<dbReference type="Gene3D" id="3.30.559.30">
    <property type="entry name" value="Nonribosomal peptide synthetase, condensation domain"/>
    <property type="match status" value="2"/>
</dbReference>
<dbReference type="SUPFAM" id="SSF56801">
    <property type="entry name" value="Acetyl-CoA synthetase-like"/>
    <property type="match status" value="1"/>
</dbReference>
<organism evidence="2 3">
    <name type="scientific">Pseudoalteromonas obscura</name>
    <dbReference type="NCBI Taxonomy" id="3048491"/>
    <lineage>
        <taxon>Bacteria</taxon>
        <taxon>Pseudomonadati</taxon>
        <taxon>Pseudomonadota</taxon>
        <taxon>Gammaproteobacteria</taxon>
        <taxon>Alteromonadales</taxon>
        <taxon>Pseudoalteromonadaceae</taxon>
        <taxon>Pseudoalteromonas</taxon>
    </lineage>
</organism>
<dbReference type="Gene3D" id="3.40.50.12780">
    <property type="entry name" value="N-terminal domain of ligase-like"/>
    <property type="match status" value="1"/>
</dbReference>
<evidence type="ECO:0000313" key="2">
    <source>
        <dbReference type="EMBL" id="MDK2594341.1"/>
    </source>
</evidence>
<dbReference type="Pfam" id="PF13193">
    <property type="entry name" value="AMP-binding_C"/>
    <property type="match status" value="1"/>
</dbReference>
<dbReference type="InterPro" id="IPR009081">
    <property type="entry name" value="PP-bd_ACP"/>
</dbReference>
<dbReference type="InterPro" id="IPR036736">
    <property type="entry name" value="ACP-like_sf"/>
</dbReference>
<dbReference type="InterPro" id="IPR001242">
    <property type="entry name" value="Condensation_dom"/>
</dbReference>
<sequence>MNNLTVSLLSELKSLGIQLTQAQGKLKLKAPEGALTEALKEKILKHKGDIIALLKLQEEGFTKLDKIPKRTSNNALPLSNAQRKLWLIDMLKGTSIHYNMPGTLRFEGTLDERALYRAIETIIQRHEALRTVIKVDEQGKPYQHIYDSFEFSLPVVDLTPLTPQQQYDAVVEHYVEDINTAFDLSKDLMFRAQLLKLNTQTHVLVFDIHHISADGWSFEIFYKELGLLYLAYSSGKANPLPSLPVQFADYTLWMESKFENKELDEQLAYWQAHLAELPAVHKLPLDKERPEVQTLNGKKYSKKFSAQTYAALKQFAERNSVSLFIVLQSAFAAVLSRWSDEKDIVMATPNANRARPELAELIGFFTNTLILRTECDLGQSFNQFLQSSTQVLHKAYENQLVPFDILVEALNPPRVMAHNALVQITFSLESNRTGPADALSSSTLKVTSAIDESNAPIEVPSKFDLEFYIWELENGCRFDWTYNRDLFEEETIKALDRDFECCLHGILNNPDLPMHQFFSLDTHQQQLITQSNAQHLPCPNNETLFDMLERQYERTPSNIAVKYGELSLTYCQLHEKANQLAYCLRTYQGVQPGQLVGLYSERSVDMIIGMLAIIKAGGCYMPLDPSLPKQRLDYMLADAKVSLVLAQTHLCHSLASSTITVQQIATEQSWPCTTLSNHASAELPVYAIYTSGSTGRPKGVLNNNKGLCHKLHGIQHQYSLQAGERMLQKTPAHFDVSIFEIFWPLTTGATTVLAEPEAHKDPQRVYQLICSEQINVVHFVPAMLRLFLEEIKGGELASLRLLFTSGEELSYAVQAQAIDVLKGVELVNLYGPTETAIHVTGWRFNELRADKKVPIGFALPNVQTHVLDPWQQPVPIGVSGELFIGGPQVGMCYLNNKPLTAERFPTLVINGHQTRVYRTGDRARRLKDGAIEFLGRFDEQVKLRGFRIELGEIEFALMNISEVESAAVAIKELEKGVASSALLVAYVTLRDGNITDAAIKEELSKFLPDYMVPAAIVRMTELPLTSSGKLNRLALPAPGFVPTTTDILQPQSGTEKAVLRIFSELLNREDICITADFFSLGGHSLLASELRMKLQKSMNMDVPLSVIFEKPTVKALSVWCDNATSNSISSIEAVPEAQWVPSFSQQSLWFISQIEGGSKYNIHDSFLMTGQLDIPALTQAFIALIERHSVFRQVFPTVNGQPKLTLLNSYSPLTVTSLAHLQGDEQLEALEKLSTEHALYPFDISAQGLLKAQLVVLSEQRYRLMLTLHHLVVDGQSFPVLMRDLISLYSAQCGNKVTLPAMSIQYGDFAVWQKAHADGGAIEQQKAYWLKKLKGAPELLSLPADYPRPSEVSYRGETLALAFPDALISPLESFSRKNDSTLFMTLLTIYKALLSMYSDETDICVGTAVNNRSHHQLKDVIGMFVNRLVLRSEISLGESLSEALVKVRQTTLDAFSHQDLPFSQLVTEINPQRNLSYNALFQVAFQFEQSSMSHMQNHSMDLEGLCIEKEQVADNISKYDLSLYVVESSGKLECNWEYSSDLFKRERIERMHDQFCNLLEAALDKPNEPLADLLMGEYGAGVFTI</sequence>
<dbReference type="CDD" id="cd05930">
    <property type="entry name" value="A_NRPS"/>
    <property type="match status" value="1"/>
</dbReference>
<reference evidence="2 3" key="1">
    <citation type="submission" date="2023-05" db="EMBL/GenBank/DDBJ databases">
        <title>Pseudoalteromonas ardens sp. nov., Pseudoalteromonas obscura sp. nov., and Pseudoalteromonas umbrosa sp. nov., isolated from the coral Montipora capitata.</title>
        <authorList>
            <person name="Thomas E.M."/>
            <person name="Smith E.M."/>
            <person name="Papke E."/>
            <person name="Shlafstein M.D."/>
            <person name="Oline D.K."/>
            <person name="Videau P."/>
            <person name="Saw J.H."/>
            <person name="Strangman W.K."/>
            <person name="Ushijima B."/>
        </authorList>
    </citation>
    <scope>NUCLEOTIDE SEQUENCE [LARGE SCALE GENOMIC DNA]</scope>
    <source>
        <strain evidence="2 3">P94</strain>
    </source>
</reference>
<dbReference type="Gene3D" id="3.30.300.30">
    <property type="match status" value="1"/>
</dbReference>
<gene>
    <name evidence="2" type="ORF">QNM18_04585</name>
</gene>
<dbReference type="InterPro" id="IPR044894">
    <property type="entry name" value="TubC_N_sf"/>
</dbReference>
<accession>A0ABT7EH18</accession>
<dbReference type="PANTHER" id="PTHR45527">
    <property type="entry name" value="NONRIBOSOMAL PEPTIDE SYNTHETASE"/>
    <property type="match status" value="1"/>
</dbReference>
<dbReference type="CDD" id="cd19531">
    <property type="entry name" value="LCL_NRPS-like"/>
    <property type="match status" value="2"/>
</dbReference>
<dbReference type="Gene3D" id="1.10.10.1830">
    <property type="entry name" value="Non-ribosomal peptide synthase, adenylation domain"/>
    <property type="match status" value="1"/>
</dbReference>
<dbReference type="Pfam" id="PF00668">
    <property type="entry name" value="Condensation"/>
    <property type="match status" value="2"/>
</dbReference>